<keyword evidence="3" id="KW-1185">Reference proteome</keyword>
<evidence type="ECO:0000313" key="2">
    <source>
        <dbReference type="EMBL" id="MFC4619215.1"/>
    </source>
</evidence>
<feature type="domain" description="NERD" evidence="1">
    <location>
        <begin position="37"/>
        <end position="149"/>
    </location>
</feature>
<dbReference type="PROSITE" id="PS50965">
    <property type="entry name" value="NERD"/>
    <property type="match status" value="1"/>
</dbReference>
<dbReference type="Proteomes" id="UP001596022">
    <property type="component" value="Unassembled WGS sequence"/>
</dbReference>
<organism evidence="2 3">
    <name type="scientific">Camelliibacillus cellulosilyticus</name>
    <dbReference type="NCBI Taxonomy" id="2174486"/>
    <lineage>
        <taxon>Bacteria</taxon>
        <taxon>Bacillati</taxon>
        <taxon>Bacillota</taxon>
        <taxon>Bacilli</taxon>
        <taxon>Bacillales</taxon>
        <taxon>Sporolactobacillaceae</taxon>
        <taxon>Camelliibacillus</taxon>
    </lineage>
</organism>
<proteinExistence type="predicted"/>
<dbReference type="EMBL" id="JBHSFW010000006">
    <property type="protein sequence ID" value="MFC4619215.1"/>
    <property type="molecule type" value="Genomic_DNA"/>
</dbReference>
<sequence length="306" mass="36375">MFYKIREVPVDLKIMRVLFWRDGLSEKDKEQYFIKEKGFEGERTFDKMLEGALPSDDWLIIPNLRLKWDGNEFQIDTLLISQHQIYLIEIKNREGDYFIEGDRWCSFYGRQIKNPLHQLERAELLLSQCIQSIGIILPIVSRVVFVNPEFALFQAPREYPIILPAQINRFLKQLRNAPSTLTKKHFELAKKLTFRHIKRSSHESVPVYTYDQLKKGIHCGSCHSFHVKLIGRRSVCQHCGYEEPLESAFMRSVDEFHTLFPERKITVPAIMDWCKLDIDRRRVGKILKKNMNFVFKSRHSYYLFKN</sequence>
<reference evidence="3" key="1">
    <citation type="journal article" date="2019" name="Int. J. Syst. Evol. Microbiol.">
        <title>The Global Catalogue of Microorganisms (GCM) 10K type strain sequencing project: providing services to taxonomists for standard genome sequencing and annotation.</title>
        <authorList>
            <consortium name="The Broad Institute Genomics Platform"/>
            <consortium name="The Broad Institute Genome Sequencing Center for Infectious Disease"/>
            <person name="Wu L."/>
            <person name="Ma J."/>
        </authorList>
    </citation>
    <scope>NUCLEOTIDE SEQUENCE [LARGE SCALE GENOMIC DNA]</scope>
    <source>
        <strain evidence="3">CGMCC 1.16306</strain>
    </source>
</reference>
<gene>
    <name evidence="2" type="ORF">ACFO4N_10865</name>
</gene>
<protein>
    <submittedName>
        <fullName evidence="2">Nuclease-related domain-containing protein</fullName>
    </submittedName>
</protein>
<dbReference type="InterPro" id="IPR011528">
    <property type="entry name" value="NERD"/>
</dbReference>
<name>A0ABV9GPP6_9BACL</name>
<dbReference type="RefSeq" id="WP_376846311.1">
    <property type="nucleotide sequence ID" value="NZ_JBHSFW010000006.1"/>
</dbReference>
<comment type="caution">
    <text evidence="2">The sequence shown here is derived from an EMBL/GenBank/DDBJ whole genome shotgun (WGS) entry which is preliminary data.</text>
</comment>
<dbReference type="Pfam" id="PF08378">
    <property type="entry name" value="NERD"/>
    <property type="match status" value="1"/>
</dbReference>
<evidence type="ECO:0000313" key="3">
    <source>
        <dbReference type="Proteomes" id="UP001596022"/>
    </source>
</evidence>
<evidence type="ECO:0000259" key="1">
    <source>
        <dbReference type="PROSITE" id="PS50965"/>
    </source>
</evidence>
<accession>A0ABV9GPP6</accession>